<keyword evidence="3" id="KW-1185">Reference proteome</keyword>
<proteinExistence type="predicted"/>
<feature type="compositionally biased region" description="Basic and acidic residues" evidence="1">
    <location>
        <begin position="67"/>
        <end position="80"/>
    </location>
</feature>
<organism evidence="2 3">
    <name type="scientific">Paractinoplanes brasiliensis</name>
    <dbReference type="NCBI Taxonomy" id="52695"/>
    <lineage>
        <taxon>Bacteria</taxon>
        <taxon>Bacillati</taxon>
        <taxon>Actinomycetota</taxon>
        <taxon>Actinomycetes</taxon>
        <taxon>Micromonosporales</taxon>
        <taxon>Micromonosporaceae</taxon>
        <taxon>Paractinoplanes</taxon>
    </lineage>
</organism>
<dbReference type="Proteomes" id="UP000294901">
    <property type="component" value="Unassembled WGS sequence"/>
</dbReference>
<dbReference type="AlphaFoldDB" id="A0A4R6JZ59"/>
<accession>A0A4R6JZ59</accession>
<evidence type="ECO:0000313" key="3">
    <source>
        <dbReference type="Proteomes" id="UP000294901"/>
    </source>
</evidence>
<sequence>MARPRLRSERAAAAPLDLDDTLIDHREAVSAPLDRWLPELGVASAPETLVPWNEAQERHLVAWREHLDRHEAGPHDEPDRLTTSAALPAGPAG</sequence>
<gene>
    <name evidence="2" type="ORF">C8E87_4911</name>
</gene>
<reference evidence="2 3" key="1">
    <citation type="submission" date="2019-03" db="EMBL/GenBank/DDBJ databases">
        <title>Sequencing the genomes of 1000 actinobacteria strains.</title>
        <authorList>
            <person name="Klenk H.-P."/>
        </authorList>
    </citation>
    <scope>NUCLEOTIDE SEQUENCE [LARGE SCALE GENOMIC DNA]</scope>
    <source>
        <strain evidence="2 3">DSM 43805</strain>
    </source>
</reference>
<name>A0A4R6JZ59_9ACTN</name>
<comment type="caution">
    <text evidence="2">The sequence shown here is derived from an EMBL/GenBank/DDBJ whole genome shotgun (WGS) entry which is preliminary data.</text>
</comment>
<protein>
    <submittedName>
        <fullName evidence="2">Uncharacterized protein</fullName>
    </submittedName>
</protein>
<evidence type="ECO:0000256" key="1">
    <source>
        <dbReference type="SAM" id="MobiDB-lite"/>
    </source>
</evidence>
<evidence type="ECO:0000313" key="2">
    <source>
        <dbReference type="EMBL" id="TDO41182.1"/>
    </source>
</evidence>
<dbReference type="EMBL" id="SNWR01000001">
    <property type="protein sequence ID" value="TDO41182.1"/>
    <property type="molecule type" value="Genomic_DNA"/>
</dbReference>
<feature type="region of interest" description="Disordered" evidence="1">
    <location>
        <begin position="67"/>
        <end position="93"/>
    </location>
</feature>